<dbReference type="PANTHER" id="PTHR47143:SF1">
    <property type="entry name" value="ION_TRANS DOMAIN-CONTAINING PROTEIN"/>
    <property type="match status" value="1"/>
</dbReference>
<keyword evidence="4" id="KW-0040">ANK repeat</keyword>
<feature type="transmembrane region" description="Helical" evidence="8">
    <location>
        <begin position="205"/>
        <end position="223"/>
    </location>
</feature>
<evidence type="ECO:0000256" key="4">
    <source>
        <dbReference type="ARBA" id="ARBA00023043"/>
    </source>
</evidence>
<evidence type="ECO:0000256" key="7">
    <source>
        <dbReference type="ARBA" id="ARBA00023303"/>
    </source>
</evidence>
<dbReference type="GO" id="GO:0005216">
    <property type="term" value="F:monoatomic ion channel activity"/>
    <property type="evidence" value="ECO:0007669"/>
    <property type="project" value="InterPro"/>
</dbReference>
<feature type="transmembrane region" description="Helical" evidence="8">
    <location>
        <begin position="235"/>
        <end position="256"/>
    </location>
</feature>
<proteinExistence type="predicted"/>
<dbReference type="InterPro" id="IPR052076">
    <property type="entry name" value="TRP_cation_channel"/>
</dbReference>
<dbReference type="SUPFAM" id="SSF48403">
    <property type="entry name" value="Ankyrin repeat"/>
    <property type="match status" value="1"/>
</dbReference>
<feature type="transmembrane region" description="Helical" evidence="8">
    <location>
        <begin position="308"/>
        <end position="330"/>
    </location>
</feature>
<feature type="transmembrane region" description="Helical" evidence="8">
    <location>
        <begin position="268"/>
        <end position="288"/>
    </location>
</feature>
<dbReference type="Pfam" id="PF12796">
    <property type="entry name" value="Ank_2"/>
    <property type="match status" value="1"/>
</dbReference>
<evidence type="ECO:0000256" key="3">
    <source>
        <dbReference type="ARBA" id="ARBA00022737"/>
    </source>
</evidence>
<evidence type="ECO:0000256" key="1">
    <source>
        <dbReference type="ARBA" id="ARBA00022448"/>
    </source>
</evidence>
<dbReference type="InterPro" id="IPR002110">
    <property type="entry name" value="Ankyrin_rpt"/>
</dbReference>
<dbReference type="InParanoid" id="A0A1X7T7W5"/>
<dbReference type="OrthoDB" id="5987403at2759"/>
<dbReference type="EnsemblMetazoa" id="Aqu2.1.10619_001">
    <property type="protein sequence ID" value="Aqu2.1.10619_001"/>
    <property type="gene ID" value="Aqu2.1.10619"/>
</dbReference>
<feature type="transmembrane region" description="Helical" evidence="8">
    <location>
        <begin position="383"/>
        <end position="409"/>
    </location>
</feature>
<keyword evidence="2" id="KW-0716">Sensory transduction</keyword>
<evidence type="ECO:0000256" key="6">
    <source>
        <dbReference type="ARBA" id="ARBA00023180"/>
    </source>
</evidence>
<keyword evidence="8" id="KW-0472">Membrane</keyword>
<name>A0A1X7T7W5_AMPQE</name>
<keyword evidence="7" id="KW-0407">Ion channel</keyword>
<protein>
    <submittedName>
        <fullName evidence="9">Uncharacterized protein</fullName>
    </submittedName>
</protein>
<evidence type="ECO:0000256" key="5">
    <source>
        <dbReference type="ARBA" id="ARBA00023065"/>
    </source>
</evidence>
<dbReference type="Gene3D" id="1.25.40.20">
    <property type="entry name" value="Ankyrin repeat-containing domain"/>
    <property type="match status" value="1"/>
</dbReference>
<keyword evidence="5" id="KW-0406">Ion transport</keyword>
<dbReference type="AlphaFoldDB" id="A0A1X7T7W5"/>
<keyword evidence="8" id="KW-1133">Transmembrane helix</keyword>
<evidence type="ECO:0000256" key="2">
    <source>
        <dbReference type="ARBA" id="ARBA00022606"/>
    </source>
</evidence>
<dbReference type="PANTHER" id="PTHR47143">
    <property type="entry name" value="TRANSIENT RECEPTOR POTENTIAL CATION CHANNEL PROTEIN PAINLESS"/>
    <property type="match status" value="1"/>
</dbReference>
<dbReference type="GO" id="GO:1902495">
    <property type="term" value="C:transmembrane transporter complex"/>
    <property type="evidence" value="ECO:0007669"/>
    <property type="project" value="TreeGrafter"/>
</dbReference>
<keyword evidence="8" id="KW-0812">Transmembrane</keyword>
<sequence length="514" mass="59106">MRRPLGIACEQGHTEIVKLLLEHEDIDVTICDKKGLNALDIAVENKNENAAMAIVKSDKWEDALQYTEASDGNFNKKKGGGIRRIYCCTRRKNHGAKKEFTTPMRRIIKNMPDVAKVVFDKCCTINNPPDHPDCEIIFNYEFLDDFDRLPSKYSSQNHCLNILANSPSMEVRMFGNNTNTVIERLENDTGTSDCFLKESFVSQRYISIASTCLIVYSAIMIIREAFQLIQFQLKYLTSPVNFIEVSLFIFTIMFASVHSNQCYCTHPWQWQVGVIAVFLSWIALVFSIRKLPIVGIYAIMFITIFNNFIKAVVLALLLISAFAFPFYMMFYDPQDRAEEIRTPFITPWRTIIKTIIMTMGEYDMDSLLRQNNQMNAPDVQYPVVSFSLIIVFVVLMPILFLNLLTGLAVGDTDEIQRSADAYRLNLKIEFVLSIEGFLRSGHRFRFLRRSAIVKLRKVIHPNRLEKGVLDQMNDFIEKIENSNTTAPPATVTDVENQIKPLYEVKNQCSSYLRR</sequence>
<keyword evidence="3" id="KW-0677">Repeat</keyword>
<accession>A0A1X7T7W5</accession>
<keyword evidence="1" id="KW-0813">Transport</keyword>
<evidence type="ECO:0000256" key="8">
    <source>
        <dbReference type="SAM" id="Phobius"/>
    </source>
</evidence>
<dbReference type="InterPro" id="IPR036770">
    <property type="entry name" value="Ankyrin_rpt-contain_sf"/>
</dbReference>
<organism evidence="9">
    <name type="scientific">Amphimedon queenslandica</name>
    <name type="common">Sponge</name>
    <dbReference type="NCBI Taxonomy" id="400682"/>
    <lineage>
        <taxon>Eukaryota</taxon>
        <taxon>Metazoa</taxon>
        <taxon>Porifera</taxon>
        <taxon>Demospongiae</taxon>
        <taxon>Heteroscleromorpha</taxon>
        <taxon>Haplosclerida</taxon>
        <taxon>Niphatidae</taxon>
        <taxon>Amphimedon</taxon>
    </lineage>
</organism>
<keyword evidence="6" id="KW-0325">Glycoprotein</keyword>
<dbReference type="eggNOG" id="KOG0510">
    <property type="taxonomic scope" value="Eukaryota"/>
</dbReference>
<evidence type="ECO:0000313" key="9">
    <source>
        <dbReference type="EnsemblMetazoa" id="Aqu2.1.10619_001"/>
    </source>
</evidence>
<reference evidence="9" key="1">
    <citation type="submission" date="2017-05" db="UniProtKB">
        <authorList>
            <consortium name="EnsemblMetazoa"/>
        </authorList>
    </citation>
    <scope>IDENTIFICATION</scope>
</reference>